<dbReference type="Proteomes" id="UP000663845">
    <property type="component" value="Unassembled WGS sequence"/>
</dbReference>
<reference evidence="2" key="1">
    <citation type="submission" date="2021-02" db="EMBL/GenBank/DDBJ databases">
        <authorList>
            <person name="Nowell W R."/>
        </authorList>
    </citation>
    <scope>NUCLEOTIDE SEQUENCE</scope>
</reference>
<gene>
    <name evidence="2" type="ORF">JYZ213_LOCUS32723</name>
</gene>
<evidence type="ECO:0000256" key="1">
    <source>
        <dbReference type="SAM" id="MobiDB-lite"/>
    </source>
</evidence>
<dbReference type="EMBL" id="CAJNOG010000594">
    <property type="protein sequence ID" value="CAF1308602.1"/>
    <property type="molecule type" value="Genomic_DNA"/>
</dbReference>
<feature type="compositionally biased region" description="Pro residues" evidence="1">
    <location>
        <begin position="210"/>
        <end position="219"/>
    </location>
</feature>
<accession>A0A815E0P7</accession>
<evidence type="ECO:0000313" key="2">
    <source>
        <dbReference type="EMBL" id="CAF1308602.1"/>
    </source>
</evidence>
<evidence type="ECO:0000313" key="3">
    <source>
        <dbReference type="Proteomes" id="UP000663845"/>
    </source>
</evidence>
<comment type="caution">
    <text evidence="2">The sequence shown here is derived from an EMBL/GenBank/DDBJ whole genome shotgun (WGS) entry which is preliminary data.</text>
</comment>
<sequence length="665" mass="72426">MPLQDVTNDPSMIGWLRQAGHSHLLNDQNQYANSSSSPSLPIIPAGRASVDPYHNSFNRSSSHSQVVNFNNLSNDQHPNSRQFISSTPSLPIIRGGQTSVDSYNHSPSFTQAANYNHSYGGQPNYASTPTQFHAPYAHQYQTDADIEYMKRDPNTRIIQRPSHDDVVYRQRVFVKYLQPPTPPVAGAIIVREKQLPQLPPDPPLVIKRAPPLPPTPPPVVIRERPPPIPPPEGTTIINKIIPPPPKPPRQVIIEQFPQLPRKPQDVILEKWLPVPPRQRRIFYERLPAPIVHQPQGPIVIQHGQPRIHIQRQIVQAPGPQFPYQQVSSHTDLNQLISPFGVNQQIYSAAPPSSLISYSPYSGIDSSCGSIIGQQQQPRAPPSSLISYSPYSGIDSSCGSIIGQQQQPRVITVQQGYPNLISAPSYGIPTSYACTSNPAIGLGAYGSGLSAIPSSGYTPGHSQVFTVPEHVPVDGILRQLGVDLYSMYHSPDSHSSVAHVWDAAARASSPHPPIDPHGAVSHVWNAASRASSPNSLDPRGAVSHVWNAAAHASSPHPPIDPHNALSHVWSAASRASSPYPLDPRGAVSHVWNAAAHASSSHPPIDPHNALSHVWSAASRASSPYPLDPRGAVSHVWNAASHAIEHNQLNSPASNYSWNNMQNYPYS</sequence>
<name>A0A815E0P7_9BILA</name>
<feature type="region of interest" description="Disordered" evidence="1">
    <location>
        <begin position="201"/>
        <end position="229"/>
    </location>
</feature>
<dbReference type="AlphaFoldDB" id="A0A815E0P7"/>
<protein>
    <submittedName>
        <fullName evidence="2">Uncharacterized protein</fullName>
    </submittedName>
</protein>
<organism evidence="2 3">
    <name type="scientific">Adineta steineri</name>
    <dbReference type="NCBI Taxonomy" id="433720"/>
    <lineage>
        <taxon>Eukaryota</taxon>
        <taxon>Metazoa</taxon>
        <taxon>Spiralia</taxon>
        <taxon>Gnathifera</taxon>
        <taxon>Rotifera</taxon>
        <taxon>Eurotatoria</taxon>
        <taxon>Bdelloidea</taxon>
        <taxon>Adinetida</taxon>
        <taxon>Adinetidae</taxon>
        <taxon>Adineta</taxon>
    </lineage>
</organism>
<proteinExistence type="predicted"/>